<dbReference type="OrthoDB" id="1719987at2759"/>
<protein>
    <submittedName>
        <fullName evidence="1">Uncharacterized protein</fullName>
    </submittedName>
</protein>
<gene>
    <name evidence="1" type="ORF">GOBAR_AA38892</name>
</gene>
<dbReference type="Proteomes" id="UP000239757">
    <property type="component" value="Unassembled WGS sequence"/>
</dbReference>
<dbReference type="EMBL" id="KZ671119">
    <property type="protein sequence ID" value="PPR81824.1"/>
    <property type="molecule type" value="Genomic_DNA"/>
</dbReference>
<evidence type="ECO:0000313" key="1">
    <source>
        <dbReference type="EMBL" id="PPR81824.1"/>
    </source>
</evidence>
<organism evidence="1 2">
    <name type="scientific">Gossypium barbadense</name>
    <name type="common">Sea Island cotton</name>
    <name type="synonym">Hibiscus barbadensis</name>
    <dbReference type="NCBI Taxonomy" id="3634"/>
    <lineage>
        <taxon>Eukaryota</taxon>
        <taxon>Viridiplantae</taxon>
        <taxon>Streptophyta</taxon>
        <taxon>Embryophyta</taxon>
        <taxon>Tracheophyta</taxon>
        <taxon>Spermatophyta</taxon>
        <taxon>Magnoliopsida</taxon>
        <taxon>eudicotyledons</taxon>
        <taxon>Gunneridae</taxon>
        <taxon>Pentapetalae</taxon>
        <taxon>rosids</taxon>
        <taxon>malvids</taxon>
        <taxon>Malvales</taxon>
        <taxon>Malvaceae</taxon>
        <taxon>Malvoideae</taxon>
        <taxon>Gossypium</taxon>
    </lineage>
</organism>
<reference evidence="1 2" key="1">
    <citation type="submission" date="2015-01" db="EMBL/GenBank/DDBJ databases">
        <title>Genome of allotetraploid Gossypium barbadense reveals genomic plasticity and fiber elongation in cotton evolution.</title>
        <authorList>
            <person name="Chen X."/>
            <person name="Liu X."/>
            <person name="Zhao B."/>
            <person name="Zheng H."/>
            <person name="Hu Y."/>
            <person name="Lu G."/>
            <person name="Yang C."/>
            <person name="Chen J."/>
            <person name="Shan C."/>
            <person name="Zhang L."/>
            <person name="Zhou Y."/>
            <person name="Wang L."/>
            <person name="Guo W."/>
            <person name="Bai Y."/>
            <person name="Ruan J."/>
            <person name="Shangguan X."/>
            <person name="Mao Y."/>
            <person name="Jiang J."/>
            <person name="Zhu Y."/>
            <person name="Lei J."/>
            <person name="Kang H."/>
            <person name="Chen S."/>
            <person name="He X."/>
            <person name="Wang R."/>
            <person name="Wang Y."/>
            <person name="Chen J."/>
            <person name="Wang L."/>
            <person name="Yu S."/>
            <person name="Wang B."/>
            <person name="Wei J."/>
            <person name="Song S."/>
            <person name="Lu X."/>
            <person name="Gao Z."/>
            <person name="Gu W."/>
            <person name="Deng X."/>
            <person name="Ma D."/>
            <person name="Wang S."/>
            <person name="Liang W."/>
            <person name="Fang L."/>
            <person name="Cai C."/>
            <person name="Zhu X."/>
            <person name="Zhou B."/>
            <person name="Zhang Y."/>
            <person name="Chen Z."/>
            <person name="Xu S."/>
            <person name="Zhu R."/>
            <person name="Wang S."/>
            <person name="Zhang T."/>
            <person name="Zhao G."/>
        </authorList>
    </citation>
    <scope>NUCLEOTIDE SEQUENCE [LARGE SCALE GENOMIC DNA]</scope>
    <source>
        <strain evidence="2">cv. Xinhai21</strain>
        <tissue evidence="1">Leaf</tissue>
    </source>
</reference>
<evidence type="ECO:0000313" key="2">
    <source>
        <dbReference type="Proteomes" id="UP000239757"/>
    </source>
</evidence>
<sequence length="132" mass="15263">MYYSSYYMEPELHSIPKGYATSRLFRKQFIEDQDQIFKLQRRHSSEMHLSQKPLAHQSFGYFMDELKVTEDQLDFPSAEFNYLLEALNINTTSDGKIKHVEMNNNDQESEGLNLPDSPFTSAIESGGISTII</sequence>
<dbReference type="AlphaFoldDB" id="A0A2P5VSK0"/>
<accession>A0A2P5VSK0</accession>
<proteinExistence type="predicted"/>
<name>A0A2P5VSK0_GOSBA</name>